<evidence type="ECO:0008006" key="4">
    <source>
        <dbReference type="Google" id="ProtNLM"/>
    </source>
</evidence>
<dbReference type="Proteomes" id="UP000199462">
    <property type="component" value="Unassembled WGS sequence"/>
</dbReference>
<keyword evidence="3" id="KW-1185">Reference proteome</keyword>
<protein>
    <recommendedName>
        <fullName evidence="4">TonB-dependent Receptor Plug Domain</fullName>
    </recommendedName>
</protein>
<accession>A0A1I6I7M4</accession>
<keyword evidence="1" id="KW-0732">Signal</keyword>
<evidence type="ECO:0000313" key="2">
    <source>
        <dbReference type="EMBL" id="SFR62745.1"/>
    </source>
</evidence>
<dbReference type="STRING" id="440514.SAMN04488010_1259"/>
<dbReference type="AlphaFoldDB" id="A0A1I6I7M4"/>
<feature type="chain" id="PRO_5011613354" description="TonB-dependent Receptor Plug Domain" evidence="1">
    <location>
        <begin position="19"/>
        <end position="799"/>
    </location>
</feature>
<gene>
    <name evidence="2" type="ORF">SAMN04488010_1259</name>
</gene>
<name>A0A1I6I7M4_9FLAO</name>
<feature type="signal peptide" evidence="1">
    <location>
        <begin position="1"/>
        <end position="18"/>
    </location>
</feature>
<proteinExistence type="predicted"/>
<evidence type="ECO:0000256" key="1">
    <source>
        <dbReference type="SAM" id="SignalP"/>
    </source>
</evidence>
<reference evidence="3" key="1">
    <citation type="submission" date="2016-10" db="EMBL/GenBank/DDBJ databases">
        <authorList>
            <person name="Varghese N."/>
            <person name="Submissions S."/>
        </authorList>
    </citation>
    <scope>NUCLEOTIDE SEQUENCE [LARGE SCALE GENOMIC DNA]</scope>
    <source>
        <strain evidence="3">DSM 19891</strain>
    </source>
</reference>
<dbReference type="Gene3D" id="2.60.40.1930">
    <property type="match status" value="1"/>
</dbReference>
<sequence>MQRIPFLFLLLFTNVLMAQTDIGNNLVKDKFLKYFELPRETVFLHTNKSTYITNEEIWFKGYVYDRHNSKPFQQSSAIHLGLYNHEGNQLKTYHFRAKDGFFKGNIEVDSVFASGTYYLRASTNWMKNFKEDDSYLQKIVILNEEPLKKPVAATGYDIQFLPEGGNFIVDAPNVMGVKVTDSNGYGVRIVEGSIFDMNNAQVARFSTSIFGLGKFNFNPKAGMAYVAKLKFSDGSMQTVEIQKAENKGVSFSVKNVDKDRLIISLTTNNATKESIQEEPFYLLIHRDGHANRIPVTFPKNKLFVSKILNKDILSKGMNILTLFDANGKPIAERLVFNYADLLDGKLNVNKLVVEGDSIKIQLKLQEPFNDLHNLSVSVLPGKTMSYNQQNSIYSAFYLKPYVRGFIENPSYYFKNVTAKKENNLDLLLMTQGWSKYDWNDIFKGPPNQFYEFENGIDLEGTINSRDISSTNKLLVSFPDDRSTYLDILDNRFLIQKYFPVKGEVLNFALISDNKKLTQPNIDLNIRLGVIPTRINTVRKEKVERIVADTAKEVAVPDLVYADNTISLNEVTVVDNKIKKTVENNVFIPKYLKGKMTEVTEDIEFNFPLISDIIRSRGYYVREELSFGSTDRVIIRTRTVQSFDSKRSMPVPVIYLDNVRLTTFDLLYRMPTNEVESFLIDKTGAGEGVRGSAGVIRIYTRRRPRDYDAQFGKDVNVLNYKLKEGFEPVKKFYTPKYNSYLSDEFENFGTIHWAPELKMNENGIATFKILNTLQRDIIFYIEGMNANGNLISSEQSLIIE</sequence>
<organism evidence="2 3">
    <name type="scientific">Maribacter stanieri</name>
    <dbReference type="NCBI Taxonomy" id="440514"/>
    <lineage>
        <taxon>Bacteria</taxon>
        <taxon>Pseudomonadati</taxon>
        <taxon>Bacteroidota</taxon>
        <taxon>Flavobacteriia</taxon>
        <taxon>Flavobacteriales</taxon>
        <taxon>Flavobacteriaceae</taxon>
        <taxon>Maribacter</taxon>
    </lineage>
</organism>
<evidence type="ECO:0000313" key="3">
    <source>
        <dbReference type="Proteomes" id="UP000199462"/>
    </source>
</evidence>
<dbReference type="EMBL" id="FOYX01000001">
    <property type="protein sequence ID" value="SFR62745.1"/>
    <property type="molecule type" value="Genomic_DNA"/>
</dbReference>